<evidence type="ECO:0000256" key="2">
    <source>
        <dbReference type="ARBA" id="ARBA00023315"/>
    </source>
</evidence>
<feature type="domain" description="N-acetyltransferase" evidence="4">
    <location>
        <begin position="23"/>
        <end position="175"/>
    </location>
</feature>
<organism evidence="5 6">
    <name type="scientific">Rhodovibrio sodomensis</name>
    <dbReference type="NCBI Taxonomy" id="1088"/>
    <lineage>
        <taxon>Bacteria</taxon>
        <taxon>Pseudomonadati</taxon>
        <taxon>Pseudomonadota</taxon>
        <taxon>Alphaproteobacteria</taxon>
        <taxon>Rhodospirillales</taxon>
        <taxon>Rhodovibrionaceae</taxon>
        <taxon>Rhodovibrio</taxon>
    </lineage>
</organism>
<keyword evidence="1" id="KW-0808">Transferase</keyword>
<dbReference type="Proteomes" id="UP001296873">
    <property type="component" value="Unassembled WGS sequence"/>
</dbReference>
<dbReference type="Pfam" id="PF00583">
    <property type="entry name" value="Acetyltransf_1"/>
    <property type="match status" value="1"/>
</dbReference>
<protein>
    <recommendedName>
        <fullName evidence="4">N-acetyltransferase domain-containing protein</fullName>
    </recommendedName>
</protein>
<dbReference type="CDD" id="cd04301">
    <property type="entry name" value="NAT_SF"/>
    <property type="match status" value="1"/>
</dbReference>
<dbReference type="PROSITE" id="PS51186">
    <property type="entry name" value="GNAT"/>
    <property type="match status" value="1"/>
</dbReference>
<keyword evidence="6" id="KW-1185">Reference proteome</keyword>
<reference evidence="5 6" key="1">
    <citation type="journal article" date="2020" name="Microorganisms">
        <title>Osmotic Adaptation and Compatible Solute Biosynthesis of Phototrophic Bacteria as Revealed from Genome Analyses.</title>
        <authorList>
            <person name="Imhoff J.F."/>
            <person name="Rahn T."/>
            <person name="Kunzel S."/>
            <person name="Keller A."/>
            <person name="Neulinger S.C."/>
        </authorList>
    </citation>
    <scope>NUCLEOTIDE SEQUENCE [LARGE SCALE GENOMIC DNA]</scope>
    <source>
        <strain evidence="5 6">DSM 9895</strain>
    </source>
</reference>
<evidence type="ECO:0000313" key="5">
    <source>
        <dbReference type="EMBL" id="MBK1669462.1"/>
    </source>
</evidence>
<comment type="caution">
    <text evidence="5">The sequence shown here is derived from an EMBL/GenBank/DDBJ whole genome shotgun (WGS) entry which is preliminary data.</text>
</comment>
<accession>A0ABS1DG61</accession>
<keyword evidence="2" id="KW-0012">Acyltransferase</keyword>
<sequence length="175" mass="18667">MTPSSDDRDAGNAGDSDRPVSDAAIQPAGGLDAPVIAALQNDVFPKQRWGESEVAQLIDGPGAIAFLATGRDFGEVMPLAFVLARIAADEAEILTLGVLQDVRGKGLGRRLVEAVADKARAQGARRLHLEVAARNTAARDLYANLQFSEVGRREAYYDDRGDGPDDAILLARDLR</sequence>
<evidence type="ECO:0000259" key="4">
    <source>
        <dbReference type="PROSITE" id="PS51186"/>
    </source>
</evidence>
<dbReference type="InterPro" id="IPR016181">
    <property type="entry name" value="Acyl_CoA_acyltransferase"/>
</dbReference>
<dbReference type="RefSeq" id="WP_200341794.1">
    <property type="nucleotide sequence ID" value="NZ_NRRL01000049.1"/>
</dbReference>
<dbReference type="PANTHER" id="PTHR43877">
    <property type="entry name" value="AMINOALKYLPHOSPHONATE N-ACETYLTRANSFERASE-RELATED-RELATED"/>
    <property type="match status" value="1"/>
</dbReference>
<evidence type="ECO:0000313" key="6">
    <source>
        <dbReference type="Proteomes" id="UP001296873"/>
    </source>
</evidence>
<dbReference type="InterPro" id="IPR050832">
    <property type="entry name" value="Bact_Acetyltransf"/>
</dbReference>
<evidence type="ECO:0000256" key="3">
    <source>
        <dbReference type="SAM" id="MobiDB-lite"/>
    </source>
</evidence>
<name>A0ABS1DG61_9PROT</name>
<dbReference type="Gene3D" id="3.40.630.30">
    <property type="match status" value="1"/>
</dbReference>
<dbReference type="InterPro" id="IPR000182">
    <property type="entry name" value="GNAT_dom"/>
</dbReference>
<dbReference type="SUPFAM" id="SSF55729">
    <property type="entry name" value="Acyl-CoA N-acyltransferases (Nat)"/>
    <property type="match status" value="1"/>
</dbReference>
<dbReference type="PANTHER" id="PTHR43877:SF2">
    <property type="entry name" value="AMINOALKYLPHOSPHONATE N-ACETYLTRANSFERASE-RELATED"/>
    <property type="match status" value="1"/>
</dbReference>
<gene>
    <name evidence="5" type="ORF">CKO28_15595</name>
</gene>
<dbReference type="EMBL" id="NRRL01000049">
    <property type="protein sequence ID" value="MBK1669462.1"/>
    <property type="molecule type" value="Genomic_DNA"/>
</dbReference>
<proteinExistence type="predicted"/>
<feature type="region of interest" description="Disordered" evidence="3">
    <location>
        <begin position="1"/>
        <end position="25"/>
    </location>
</feature>
<feature type="compositionally biased region" description="Basic and acidic residues" evidence="3">
    <location>
        <begin position="1"/>
        <end position="20"/>
    </location>
</feature>
<evidence type="ECO:0000256" key="1">
    <source>
        <dbReference type="ARBA" id="ARBA00022679"/>
    </source>
</evidence>